<dbReference type="AlphaFoldDB" id="A0A261SPT6"/>
<comment type="caution">
    <text evidence="1">The sequence shown here is derived from an EMBL/GenBank/DDBJ whole genome shotgun (WGS) entry which is preliminary data.</text>
</comment>
<accession>A0A261SPT6</accession>
<dbReference type="RefSeq" id="WP_094825391.1">
    <property type="nucleotide sequence ID" value="NZ_NEVL01000002.1"/>
</dbReference>
<proteinExistence type="predicted"/>
<dbReference type="OrthoDB" id="8946427at2"/>
<gene>
    <name evidence="1" type="ORF">CEG14_05635</name>
</gene>
<reference evidence="1 2" key="1">
    <citation type="submission" date="2017-05" db="EMBL/GenBank/DDBJ databases">
        <title>Complete and WGS of Bordetella genogroups.</title>
        <authorList>
            <person name="Spilker T."/>
            <person name="LiPuma J."/>
        </authorList>
    </citation>
    <scope>NUCLEOTIDE SEQUENCE [LARGE SCALE GENOMIC DNA]</scope>
    <source>
        <strain evidence="1 2">AU17610</strain>
    </source>
</reference>
<sequence length="233" mass="26285">MQLTDQTQNHGQTLGSLVVQEMRLLYGAKFAQQWQGLAPKELREAWDQKLWGLSEREIRLGLVACLAREWPPTLPEFLRLCRPWTNPEVAYHDAVAGLAARRRGEMGLWAHPAIYWSAVAVGPHDLLQGTYGAMKARWERVFAAELEKGEWPEIPPVREALPAPGHTRATRDDIDPEMRKMVASVSRPKRNQREWANRILAEHARKGGRRCSITVLAMAKRAAGVELTEGEAA</sequence>
<dbReference type="Proteomes" id="UP000217005">
    <property type="component" value="Unassembled WGS sequence"/>
</dbReference>
<protein>
    <submittedName>
        <fullName evidence="1">Uncharacterized protein</fullName>
    </submittedName>
</protein>
<dbReference type="EMBL" id="NEVL01000002">
    <property type="protein sequence ID" value="OZI39017.1"/>
    <property type="molecule type" value="Genomic_DNA"/>
</dbReference>
<organism evidence="1 2">
    <name type="scientific">Bordetella genomosp. 1</name>
    <dbReference type="NCBI Taxonomy" id="1395607"/>
    <lineage>
        <taxon>Bacteria</taxon>
        <taxon>Pseudomonadati</taxon>
        <taxon>Pseudomonadota</taxon>
        <taxon>Betaproteobacteria</taxon>
        <taxon>Burkholderiales</taxon>
        <taxon>Alcaligenaceae</taxon>
        <taxon>Bordetella</taxon>
    </lineage>
</organism>
<evidence type="ECO:0000313" key="2">
    <source>
        <dbReference type="Proteomes" id="UP000217005"/>
    </source>
</evidence>
<name>A0A261SPT6_9BORD</name>
<evidence type="ECO:0000313" key="1">
    <source>
        <dbReference type="EMBL" id="OZI39017.1"/>
    </source>
</evidence>